<organism evidence="2 3">
    <name type="scientific">Microbacterium saperdae</name>
    <dbReference type="NCBI Taxonomy" id="69368"/>
    <lineage>
        <taxon>Bacteria</taxon>
        <taxon>Bacillati</taxon>
        <taxon>Actinomycetota</taxon>
        <taxon>Actinomycetes</taxon>
        <taxon>Micrococcales</taxon>
        <taxon>Microbacteriaceae</taxon>
        <taxon>Microbacterium</taxon>
    </lineage>
</organism>
<name>A0A543BJF6_9MICO</name>
<evidence type="ECO:0000313" key="2">
    <source>
        <dbReference type="EMBL" id="TQL84893.1"/>
    </source>
</evidence>
<evidence type="ECO:0000313" key="3">
    <source>
        <dbReference type="Proteomes" id="UP000317209"/>
    </source>
</evidence>
<keyword evidence="3" id="KW-1185">Reference proteome</keyword>
<protein>
    <submittedName>
        <fullName evidence="2">Uncharacterized protein</fullName>
    </submittedName>
</protein>
<proteinExistence type="predicted"/>
<reference evidence="2 3" key="1">
    <citation type="submission" date="2019-06" db="EMBL/GenBank/DDBJ databases">
        <title>Sequencing the genomes of 1000 actinobacteria strains.</title>
        <authorList>
            <person name="Klenk H.-P."/>
        </authorList>
    </citation>
    <scope>NUCLEOTIDE SEQUENCE [LARGE SCALE GENOMIC DNA]</scope>
    <source>
        <strain evidence="2 3">DSM 20169</strain>
    </source>
</reference>
<sequence length="71" mass="7710">MPTSELPPTFDCRRGRHCVLTLDRICVICGAQGVTDARRLPPLTNHETPTTPATPLATLEPTRSPQDLDGT</sequence>
<feature type="compositionally biased region" description="Low complexity" evidence="1">
    <location>
        <begin position="47"/>
        <end position="62"/>
    </location>
</feature>
<dbReference type="EMBL" id="VFOX01000001">
    <property type="protein sequence ID" value="TQL84893.1"/>
    <property type="molecule type" value="Genomic_DNA"/>
</dbReference>
<gene>
    <name evidence="2" type="ORF">FB560_0486</name>
</gene>
<dbReference type="Proteomes" id="UP000317209">
    <property type="component" value="Unassembled WGS sequence"/>
</dbReference>
<evidence type="ECO:0000256" key="1">
    <source>
        <dbReference type="SAM" id="MobiDB-lite"/>
    </source>
</evidence>
<accession>A0A543BJF6</accession>
<feature type="region of interest" description="Disordered" evidence="1">
    <location>
        <begin position="37"/>
        <end position="71"/>
    </location>
</feature>
<comment type="caution">
    <text evidence="2">The sequence shown here is derived from an EMBL/GenBank/DDBJ whole genome shotgun (WGS) entry which is preliminary data.</text>
</comment>
<dbReference type="AlphaFoldDB" id="A0A543BJF6"/>